<dbReference type="SUPFAM" id="SSF48726">
    <property type="entry name" value="Immunoglobulin"/>
    <property type="match status" value="1"/>
</dbReference>
<feature type="region of interest" description="Disordered" evidence="8">
    <location>
        <begin position="853"/>
        <end position="883"/>
    </location>
</feature>
<dbReference type="Pfam" id="PF07679">
    <property type="entry name" value="I-set"/>
    <property type="match status" value="1"/>
</dbReference>
<dbReference type="FunCoup" id="D2A0P9">
    <property type="interactions" value="96"/>
</dbReference>
<organism evidence="11 12">
    <name type="scientific">Tribolium castaneum</name>
    <name type="common">Red flour beetle</name>
    <dbReference type="NCBI Taxonomy" id="7070"/>
    <lineage>
        <taxon>Eukaryota</taxon>
        <taxon>Metazoa</taxon>
        <taxon>Ecdysozoa</taxon>
        <taxon>Arthropoda</taxon>
        <taxon>Hexapoda</taxon>
        <taxon>Insecta</taxon>
        <taxon>Pterygota</taxon>
        <taxon>Neoptera</taxon>
        <taxon>Endopterygota</taxon>
        <taxon>Coleoptera</taxon>
        <taxon>Polyphaga</taxon>
        <taxon>Cucujiformia</taxon>
        <taxon>Tenebrionidae</taxon>
        <taxon>Tenebrionidae incertae sedis</taxon>
        <taxon>Tribolium</taxon>
    </lineage>
</organism>
<name>D2A0P9_TRICA</name>
<evidence type="ECO:0000256" key="8">
    <source>
        <dbReference type="SAM" id="MobiDB-lite"/>
    </source>
</evidence>
<evidence type="ECO:0000256" key="6">
    <source>
        <dbReference type="ARBA" id="ARBA00023319"/>
    </source>
</evidence>
<dbReference type="InterPro" id="IPR000483">
    <property type="entry name" value="Cys-rich_flank_reg_C"/>
</dbReference>
<feature type="compositionally biased region" description="Low complexity" evidence="8">
    <location>
        <begin position="736"/>
        <end position="753"/>
    </location>
</feature>
<dbReference type="PANTHER" id="PTHR24366">
    <property type="entry name" value="IG(IMMUNOGLOBULIN) AND LRR(LEUCINE RICH REPEAT) DOMAINS"/>
    <property type="match status" value="1"/>
</dbReference>
<dbReference type="CDD" id="cd00096">
    <property type="entry name" value="Ig"/>
    <property type="match status" value="1"/>
</dbReference>
<dbReference type="InterPro" id="IPR003598">
    <property type="entry name" value="Ig_sub2"/>
</dbReference>
<dbReference type="SMART" id="SM00408">
    <property type="entry name" value="IGc2"/>
    <property type="match status" value="1"/>
</dbReference>
<evidence type="ECO:0000256" key="1">
    <source>
        <dbReference type="ARBA" id="ARBA00022614"/>
    </source>
</evidence>
<feature type="region of interest" description="Disordered" evidence="8">
    <location>
        <begin position="722"/>
        <end position="761"/>
    </location>
</feature>
<keyword evidence="12" id="KW-1185">Reference proteome</keyword>
<dbReference type="EMBL" id="KQ971338">
    <property type="protein sequence ID" value="EFA01655.2"/>
    <property type="molecule type" value="Genomic_DNA"/>
</dbReference>
<feature type="transmembrane region" description="Helical" evidence="9">
    <location>
        <begin position="483"/>
        <end position="508"/>
    </location>
</feature>
<dbReference type="InterPro" id="IPR007110">
    <property type="entry name" value="Ig-like_dom"/>
</dbReference>
<evidence type="ECO:0000256" key="7">
    <source>
        <dbReference type="SAM" id="Coils"/>
    </source>
</evidence>
<dbReference type="InterPro" id="IPR003591">
    <property type="entry name" value="Leu-rich_rpt_typical-subtyp"/>
</dbReference>
<evidence type="ECO:0000259" key="10">
    <source>
        <dbReference type="PROSITE" id="PS50835"/>
    </source>
</evidence>
<dbReference type="OMA" id="RNEWNCS"/>
<keyword evidence="9" id="KW-0812">Transmembrane</keyword>
<keyword evidence="7" id="KW-0175">Coiled coil</keyword>
<dbReference type="Proteomes" id="UP000007266">
    <property type="component" value="Linkage group 4"/>
</dbReference>
<dbReference type="InterPro" id="IPR003599">
    <property type="entry name" value="Ig_sub"/>
</dbReference>
<dbReference type="SMART" id="SM00409">
    <property type="entry name" value="IG"/>
    <property type="match status" value="1"/>
</dbReference>
<dbReference type="InterPro" id="IPR013783">
    <property type="entry name" value="Ig-like_fold"/>
</dbReference>
<keyword evidence="1" id="KW-0433">Leucine-rich repeat</keyword>
<dbReference type="InterPro" id="IPR032675">
    <property type="entry name" value="LRR_dom_sf"/>
</dbReference>
<dbReference type="InParanoid" id="D2A0P9"/>
<evidence type="ECO:0000256" key="2">
    <source>
        <dbReference type="ARBA" id="ARBA00022729"/>
    </source>
</evidence>
<dbReference type="Gene3D" id="3.80.10.10">
    <property type="entry name" value="Ribonuclease Inhibitor"/>
    <property type="match status" value="2"/>
</dbReference>
<dbReference type="SUPFAM" id="SSF52058">
    <property type="entry name" value="L domain-like"/>
    <property type="match status" value="1"/>
</dbReference>
<evidence type="ECO:0000313" key="12">
    <source>
        <dbReference type="Proteomes" id="UP000007266"/>
    </source>
</evidence>
<proteinExistence type="predicted"/>
<dbReference type="PANTHER" id="PTHR24366:SF140">
    <property type="entry name" value="IP22191P"/>
    <property type="match status" value="1"/>
</dbReference>
<feature type="domain" description="Ig-like" evidence="10">
    <location>
        <begin position="372"/>
        <end position="469"/>
    </location>
</feature>
<dbReference type="Gene3D" id="2.60.40.10">
    <property type="entry name" value="Immunoglobulins"/>
    <property type="match status" value="1"/>
</dbReference>
<feature type="coiled-coil region" evidence="7">
    <location>
        <begin position="821"/>
        <end position="848"/>
    </location>
</feature>
<dbReference type="FunFam" id="3.80.10.10:FF:000082">
    <property type="entry name" value="Leucine-rich repeat-containing 24"/>
    <property type="match status" value="1"/>
</dbReference>
<evidence type="ECO:0000256" key="3">
    <source>
        <dbReference type="ARBA" id="ARBA00022737"/>
    </source>
</evidence>
<evidence type="ECO:0000256" key="9">
    <source>
        <dbReference type="SAM" id="Phobius"/>
    </source>
</evidence>
<dbReference type="PROSITE" id="PS50835">
    <property type="entry name" value="IG_LIKE"/>
    <property type="match status" value="1"/>
</dbReference>
<keyword evidence="5" id="KW-0325">Glycoprotein</keyword>
<dbReference type="AlphaFoldDB" id="D2A0P9"/>
<dbReference type="InterPro" id="IPR013098">
    <property type="entry name" value="Ig_I-set"/>
</dbReference>
<evidence type="ECO:0000256" key="4">
    <source>
        <dbReference type="ARBA" id="ARBA00023157"/>
    </source>
</evidence>
<dbReference type="Pfam" id="PF13855">
    <property type="entry name" value="LRR_8"/>
    <property type="match status" value="2"/>
</dbReference>
<evidence type="ECO:0000256" key="5">
    <source>
        <dbReference type="ARBA" id="ARBA00023180"/>
    </source>
</evidence>
<dbReference type="SMART" id="SM00369">
    <property type="entry name" value="LRR_TYP"/>
    <property type="match status" value="5"/>
</dbReference>
<accession>D2A0P9</accession>
<dbReference type="GO" id="GO:0071944">
    <property type="term" value="C:cell periphery"/>
    <property type="evidence" value="ECO:0007669"/>
    <property type="project" value="UniProtKB-ARBA"/>
</dbReference>
<gene>
    <name evidence="11" type="primary">AUGUSTUS-3.0.2_07226</name>
    <name evidence="11" type="ORF">TcasGA2_TC007226</name>
</gene>
<evidence type="ECO:0000313" key="11">
    <source>
        <dbReference type="EMBL" id="EFA01655.2"/>
    </source>
</evidence>
<dbReference type="HOGENOM" id="CLU_014499_0_0_1"/>
<dbReference type="SMART" id="SM00082">
    <property type="entry name" value="LRRCT"/>
    <property type="match status" value="1"/>
</dbReference>
<dbReference type="FunFam" id="2.60.40.10:FF:000032">
    <property type="entry name" value="palladin isoform X1"/>
    <property type="match status" value="1"/>
</dbReference>
<dbReference type="InterPro" id="IPR001611">
    <property type="entry name" value="Leu-rich_rpt"/>
</dbReference>
<keyword evidence="2" id="KW-0732">Signal</keyword>
<dbReference type="PROSITE" id="PS51450">
    <property type="entry name" value="LRR"/>
    <property type="match status" value="1"/>
</dbReference>
<feature type="compositionally biased region" description="Polar residues" evidence="8">
    <location>
        <begin position="722"/>
        <end position="732"/>
    </location>
</feature>
<sequence length="917" mass="102508">MVDAPESGNFPDRIEPEVKNVALGCVLSRVEFRELKVAWQVRRANPLSRKKLYELQHPQMDNESAPNPIVSGSWPAVDGVLGQSGRSRDGNRRRRQRRNAACTMIPPAHTMPSLHFHLALIIGFCTQMIVADCPRLCECKWKSGKESVSCPNANLSSIPLHLEAGTQVLDVSKNNLVNLKHDEFSKAGLLNLQKVYLSQCRLKNLERYAFRKLINLVELDLSHNLLSSVPSHSFDSIPELRELKLNDNPIQRILNDAFINVPQLIRLELSECRISTIEPRAFHGLESSLEWLKLDYNKLTEVLSSSFTILENLHGLELAGNPWNCTCPLRPLRLWMLQKNVPFGIPPICQSPKRLRSKTWDKLDLDEFACIPEIFAYESKTKGVEGKNVTMTCRITGIPEPSVRWLLKNKVIANLSGSSYSNGKKLYMVHLSNNSSDLTIFSADLQDAGVYVCAAENKAGRAEASVTLAVIRKPPETAFNNKILIASVITGIALVLASCLIALCVYSVRKKQMLTWRTRECRREDNYEKIEMNHKVAGNSNGGAVQAEIAVVATKKNGEYRVVPVADNEEVEEEEESNVEAAAKRIWQDTAIEKRWNSPEHLLDPEDLHIPRRTLQEARDDIRKGFSSTSGIYSGYEQPSTSLSQSVAPHLLRRQISGGHATTYNSELSSLMEDEADKKYPDLIENSSYKFGNKANSEGGSVADITDLFCTLPRKRTLIQSARYKSSDSQSPLLPESRYGSSGGESSCGSQESGLRRLSDCPKYPAGNLNKNRVNKISNSYLNLTREEELTSTPLLDVTGLESRVGLTPNANSYDYHAAQLERFLEEYRSLQKQLTKMKETCDNLCQDHLQAGSSQVTPSTSNDDVVRNNPVSPNSNQSLEDSIDFRNFESELTKYLLAKSSPSPKTFTNNSGVFNN</sequence>
<dbReference type="eggNOG" id="KOG0619">
    <property type="taxonomic scope" value="Eukaryota"/>
</dbReference>
<protein>
    <recommendedName>
        <fullName evidence="10">Ig-like domain-containing protein</fullName>
    </recommendedName>
</protein>
<keyword evidence="9" id="KW-1133">Transmembrane helix</keyword>
<reference evidence="11 12" key="1">
    <citation type="journal article" date="2008" name="Nature">
        <title>The genome of the model beetle and pest Tribolium castaneum.</title>
        <authorList>
            <consortium name="Tribolium Genome Sequencing Consortium"/>
            <person name="Richards S."/>
            <person name="Gibbs R.A."/>
            <person name="Weinstock G.M."/>
            <person name="Brown S.J."/>
            <person name="Denell R."/>
            <person name="Beeman R.W."/>
            <person name="Gibbs R."/>
            <person name="Beeman R.W."/>
            <person name="Brown S.J."/>
            <person name="Bucher G."/>
            <person name="Friedrich M."/>
            <person name="Grimmelikhuijzen C.J."/>
            <person name="Klingler M."/>
            <person name="Lorenzen M."/>
            <person name="Richards S."/>
            <person name="Roth S."/>
            <person name="Schroder R."/>
            <person name="Tautz D."/>
            <person name="Zdobnov E.M."/>
            <person name="Muzny D."/>
            <person name="Gibbs R.A."/>
            <person name="Weinstock G.M."/>
            <person name="Attaway T."/>
            <person name="Bell S."/>
            <person name="Buhay C.J."/>
            <person name="Chandrabose M.N."/>
            <person name="Chavez D."/>
            <person name="Clerk-Blankenburg K.P."/>
            <person name="Cree A."/>
            <person name="Dao M."/>
            <person name="Davis C."/>
            <person name="Chacko J."/>
            <person name="Dinh H."/>
            <person name="Dugan-Rocha S."/>
            <person name="Fowler G."/>
            <person name="Garner T.T."/>
            <person name="Garnes J."/>
            <person name="Gnirke A."/>
            <person name="Hawes A."/>
            <person name="Hernandez J."/>
            <person name="Hines S."/>
            <person name="Holder M."/>
            <person name="Hume J."/>
            <person name="Jhangiani S.N."/>
            <person name="Joshi V."/>
            <person name="Khan Z.M."/>
            <person name="Jackson L."/>
            <person name="Kovar C."/>
            <person name="Kowis A."/>
            <person name="Lee S."/>
            <person name="Lewis L.R."/>
            <person name="Margolis J."/>
            <person name="Morgan M."/>
            <person name="Nazareth L.V."/>
            <person name="Nguyen N."/>
            <person name="Okwuonu G."/>
            <person name="Parker D."/>
            <person name="Richards S."/>
            <person name="Ruiz S.J."/>
            <person name="Santibanez J."/>
            <person name="Savard J."/>
            <person name="Scherer S.E."/>
            <person name="Schneider B."/>
            <person name="Sodergren E."/>
            <person name="Tautz D."/>
            <person name="Vattahil S."/>
            <person name="Villasana D."/>
            <person name="White C.S."/>
            <person name="Wright R."/>
            <person name="Park Y."/>
            <person name="Beeman R.W."/>
            <person name="Lord J."/>
            <person name="Oppert B."/>
            <person name="Lorenzen M."/>
            <person name="Brown S."/>
            <person name="Wang L."/>
            <person name="Savard J."/>
            <person name="Tautz D."/>
            <person name="Richards S."/>
            <person name="Weinstock G."/>
            <person name="Gibbs R.A."/>
            <person name="Liu Y."/>
            <person name="Worley K."/>
            <person name="Weinstock G."/>
            <person name="Elsik C.G."/>
            <person name="Reese J.T."/>
            <person name="Elhaik E."/>
            <person name="Landan G."/>
            <person name="Graur D."/>
            <person name="Arensburger P."/>
            <person name="Atkinson P."/>
            <person name="Beeman R.W."/>
            <person name="Beidler J."/>
            <person name="Brown S.J."/>
            <person name="Demuth J.P."/>
            <person name="Drury D.W."/>
            <person name="Du Y.Z."/>
            <person name="Fujiwara H."/>
            <person name="Lorenzen M."/>
            <person name="Maselli V."/>
            <person name="Osanai M."/>
            <person name="Park Y."/>
            <person name="Robertson H.M."/>
            <person name="Tu Z."/>
            <person name="Wang J.J."/>
            <person name="Wang S."/>
            <person name="Richards S."/>
            <person name="Song H."/>
            <person name="Zhang L."/>
            <person name="Sodergren E."/>
            <person name="Werner D."/>
            <person name="Stanke M."/>
            <person name="Morgenstern B."/>
            <person name="Solovyev V."/>
            <person name="Kosarev P."/>
            <person name="Brown G."/>
            <person name="Chen H.C."/>
            <person name="Ermolaeva O."/>
            <person name="Hlavina W."/>
            <person name="Kapustin Y."/>
            <person name="Kiryutin B."/>
            <person name="Kitts P."/>
            <person name="Maglott D."/>
            <person name="Pruitt K."/>
            <person name="Sapojnikov V."/>
            <person name="Souvorov A."/>
            <person name="Mackey A.J."/>
            <person name="Waterhouse R.M."/>
            <person name="Wyder S."/>
            <person name="Zdobnov E.M."/>
            <person name="Zdobnov E.M."/>
            <person name="Wyder S."/>
            <person name="Kriventseva E.V."/>
            <person name="Kadowaki T."/>
            <person name="Bork P."/>
            <person name="Aranda M."/>
            <person name="Bao R."/>
            <person name="Beermann A."/>
            <person name="Berns N."/>
            <person name="Bolognesi R."/>
            <person name="Bonneton F."/>
            <person name="Bopp D."/>
            <person name="Brown S.J."/>
            <person name="Bucher G."/>
            <person name="Butts T."/>
            <person name="Chaumot A."/>
            <person name="Denell R.E."/>
            <person name="Ferrier D.E."/>
            <person name="Friedrich M."/>
            <person name="Gordon C.M."/>
            <person name="Jindra M."/>
            <person name="Klingler M."/>
            <person name="Lan Q."/>
            <person name="Lattorff H.M."/>
            <person name="Laudet V."/>
            <person name="von Levetsow C."/>
            <person name="Liu Z."/>
            <person name="Lutz R."/>
            <person name="Lynch J.A."/>
            <person name="da Fonseca R.N."/>
            <person name="Posnien N."/>
            <person name="Reuter R."/>
            <person name="Roth S."/>
            <person name="Savard J."/>
            <person name="Schinko J.B."/>
            <person name="Schmitt C."/>
            <person name="Schoppmeier M."/>
            <person name="Schroder R."/>
            <person name="Shippy T.D."/>
            <person name="Simonnet F."/>
            <person name="Marques-Souza H."/>
            <person name="Tautz D."/>
            <person name="Tomoyasu Y."/>
            <person name="Trauner J."/>
            <person name="Van der Zee M."/>
            <person name="Vervoort M."/>
            <person name="Wittkopp N."/>
            <person name="Wimmer E.A."/>
            <person name="Yang X."/>
            <person name="Jones A.K."/>
            <person name="Sattelle D.B."/>
            <person name="Ebert P.R."/>
            <person name="Nelson D."/>
            <person name="Scott J.G."/>
            <person name="Beeman R.W."/>
            <person name="Muthukrishnan S."/>
            <person name="Kramer K.J."/>
            <person name="Arakane Y."/>
            <person name="Beeman R.W."/>
            <person name="Zhu Q."/>
            <person name="Hogenkamp D."/>
            <person name="Dixit R."/>
            <person name="Oppert B."/>
            <person name="Jiang H."/>
            <person name="Zou Z."/>
            <person name="Marshall J."/>
            <person name="Elpidina E."/>
            <person name="Vinokurov K."/>
            <person name="Oppert C."/>
            <person name="Zou Z."/>
            <person name="Evans J."/>
            <person name="Lu Z."/>
            <person name="Zhao P."/>
            <person name="Sumathipala N."/>
            <person name="Altincicek B."/>
            <person name="Vilcinskas A."/>
            <person name="Williams M."/>
            <person name="Hultmark D."/>
            <person name="Hetru C."/>
            <person name="Jiang H."/>
            <person name="Grimmelikhuijzen C.J."/>
            <person name="Hauser F."/>
            <person name="Cazzamali G."/>
            <person name="Williamson M."/>
            <person name="Park Y."/>
            <person name="Li B."/>
            <person name="Tanaka Y."/>
            <person name="Predel R."/>
            <person name="Neupert S."/>
            <person name="Schachtner J."/>
            <person name="Verleyen P."/>
            <person name="Raible F."/>
            <person name="Bork P."/>
            <person name="Friedrich M."/>
            <person name="Walden K.K."/>
            <person name="Robertson H.M."/>
            <person name="Angeli S."/>
            <person name="Foret S."/>
            <person name="Bucher G."/>
            <person name="Schuetz S."/>
            <person name="Maleszka R."/>
            <person name="Wimmer E.A."/>
            <person name="Beeman R.W."/>
            <person name="Lorenzen M."/>
            <person name="Tomoyasu Y."/>
            <person name="Miller S.C."/>
            <person name="Grossmann D."/>
            <person name="Bucher G."/>
        </authorList>
    </citation>
    <scope>NUCLEOTIDE SEQUENCE [LARGE SCALE GENOMIC DNA]</scope>
    <source>
        <strain evidence="11 12">Georgia GA2</strain>
    </source>
</reference>
<keyword evidence="6" id="KW-0393">Immunoglobulin domain</keyword>
<keyword evidence="4" id="KW-1015">Disulfide bond</keyword>
<dbReference type="InterPro" id="IPR036179">
    <property type="entry name" value="Ig-like_dom_sf"/>
</dbReference>
<keyword evidence="9" id="KW-0472">Membrane</keyword>
<feature type="compositionally biased region" description="Low complexity" evidence="8">
    <location>
        <begin position="862"/>
        <end position="877"/>
    </location>
</feature>
<feature type="region of interest" description="Disordered" evidence="8">
    <location>
        <begin position="74"/>
        <end position="98"/>
    </location>
</feature>
<reference evidence="11 12" key="2">
    <citation type="journal article" date="2010" name="Nucleic Acids Res.">
        <title>BeetleBase in 2010: revisions to provide comprehensive genomic information for Tribolium castaneum.</title>
        <authorList>
            <person name="Kim H.S."/>
            <person name="Murphy T."/>
            <person name="Xia J."/>
            <person name="Caragea D."/>
            <person name="Park Y."/>
            <person name="Beeman R.W."/>
            <person name="Lorenzen M.D."/>
            <person name="Butcher S."/>
            <person name="Manak J.R."/>
            <person name="Brown S.J."/>
        </authorList>
    </citation>
    <scope>GENOME REANNOTATION</scope>
    <source>
        <strain evidence="11 12">Georgia GA2</strain>
    </source>
</reference>
<keyword evidence="3" id="KW-0677">Repeat</keyword>
<dbReference type="STRING" id="7070.D2A0P9"/>